<dbReference type="InterPro" id="IPR008928">
    <property type="entry name" value="6-hairpin_glycosidase_sf"/>
</dbReference>
<keyword evidence="4" id="KW-1185">Reference proteome</keyword>
<dbReference type="AlphaFoldDB" id="A0A8J6UBY1"/>
<dbReference type="Proteomes" id="UP000600588">
    <property type="component" value="Unassembled WGS sequence"/>
</dbReference>
<dbReference type="GO" id="GO:0005975">
    <property type="term" value="P:carbohydrate metabolic process"/>
    <property type="evidence" value="ECO:0007669"/>
    <property type="project" value="InterPro"/>
</dbReference>
<dbReference type="EMBL" id="JACVXB010000002">
    <property type="protein sequence ID" value="MBD0831629.1"/>
    <property type="molecule type" value="Genomic_DNA"/>
</dbReference>
<gene>
    <name evidence="3" type="ORF">ICJ83_05735</name>
</gene>
<evidence type="ECO:0000313" key="4">
    <source>
        <dbReference type="Proteomes" id="UP000600588"/>
    </source>
</evidence>
<dbReference type="GO" id="GO:0004560">
    <property type="term" value="F:alpha-L-fucosidase activity"/>
    <property type="evidence" value="ECO:0007669"/>
    <property type="project" value="TreeGrafter"/>
</dbReference>
<feature type="domain" description="Glycosyl hydrolase family 95 catalytic" evidence="2">
    <location>
        <begin position="297"/>
        <end position="662"/>
    </location>
</feature>
<name>A0A8J6UBY1_9FLAO</name>
<evidence type="ECO:0000259" key="1">
    <source>
        <dbReference type="Pfam" id="PF21307"/>
    </source>
</evidence>
<accession>A0A8J6UBY1</accession>
<evidence type="ECO:0000259" key="2">
    <source>
        <dbReference type="Pfam" id="PF22124"/>
    </source>
</evidence>
<reference evidence="3 4" key="1">
    <citation type="submission" date="2020-09" db="EMBL/GenBank/DDBJ databases">
        <title>TT11 complete genome.</title>
        <authorList>
            <person name="Wu Z."/>
        </authorList>
    </citation>
    <scope>NUCLEOTIDE SEQUENCE [LARGE SCALE GENOMIC DNA]</scope>
    <source>
        <strain evidence="3 4">TT11</strain>
    </source>
</reference>
<dbReference type="PANTHER" id="PTHR31084:SF0">
    <property type="entry name" value="ALPHA-L-FUCOSIDASE 2"/>
    <property type="match status" value="1"/>
</dbReference>
<evidence type="ECO:0000313" key="3">
    <source>
        <dbReference type="EMBL" id="MBD0831629.1"/>
    </source>
</evidence>
<dbReference type="PROSITE" id="PS51257">
    <property type="entry name" value="PROKAR_LIPOPROTEIN"/>
    <property type="match status" value="1"/>
</dbReference>
<dbReference type="InterPro" id="IPR049053">
    <property type="entry name" value="AFCA-like_C"/>
</dbReference>
<dbReference type="SUPFAM" id="SSF48208">
    <property type="entry name" value="Six-hairpin glycosidases"/>
    <property type="match status" value="1"/>
</dbReference>
<comment type="caution">
    <text evidence="3">The sequence shown here is derived from an EMBL/GenBank/DDBJ whole genome shotgun (WGS) entry which is preliminary data.</text>
</comment>
<dbReference type="PANTHER" id="PTHR31084">
    <property type="entry name" value="ALPHA-L-FUCOSIDASE 2"/>
    <property type="match status" value="1"/>
</dbReference>
<dbReference type="InterPro" id="IPR012341">
    <property type="entry name" value="6hp_glycosidase-like_sf"/>
</dbReference>
<protein>
    <recommendedName>
        <fullName evidence="5">Glycosyl hydrolase family 95 N-terminal domain-containing protein</fullName>
    </recommendedName>
</protein>
<dbReference type="Pfam" id="PF21307">
    <property type="entry name" value="Glyco_hydro_95_C"/>
    <property type="match status" value="1"/>
</dbReference>
<sequence length="758" mass="86047">MKLKNVIALVIGVISIVSCEKKDDVLSFSKHDLVFDSIPKVWDEGMPLGNAFIGALIWQKDNNLRMSLDRVDLWDMRPMENIQSDKFSFNWVYDKVLEQNYKPVQDAFDAPYDQNPAPSKLPGAALEFNLAKMGNVSQIGLQLNNAVCHVIWENGAHLETFVHAKENVGWFVVTGADDSFIPELVPPVYEKSEGKDDGPVAGLSLSRLGYTQGPVTKTQNKIVYDQKGWGDFYYQTAVKWKREDEKLIGVWAITSSMESEKAEDIVDDALTSSINNAKTEHTEWWKDYWSLSSINIPDDLLEKQYYNEMYKFGSATRYNSYPISLQAVWTADNGKLPPWKGDYHHDLNTQLSYWPAYTSNRLEQGMGYLNTLWNQRAIHKSYTKKFYGTSGLNVPGVTTLIGEPMGGWIQYAFSPTVSAWLGHHFYMQWKYSMDRTFLKEKAYPYLKDVATHLEEFSIVKNGIRTLPLSSSPEIYDNSINAWFKDITNYDLGCVSFAFKAASEMAKELGLKEEAKHWETLRKELPAYDLDETGALTFAKGHPYNISHRHFSNVMAIHPFGNLDWSDGEASQKIIKATIDKLEKVGPDFWTGYSYSWFGNIRARALDGEGAARYLRDFASSFCLKNTFHVNGDQSKTGKSKFLYRPFTLEGNFAFAAGIQEMLIQSHTGIINIFPAIPKSWKDVSFNDLRTFGAFLISAEKINGTVVSVKIKSEKGGELKLYNPFNNDSFKVNGAEYDIKNDIIIIETIEGQEIELTQS</sequence>
<proteinExistence type="predicted"/>
<dbReference type="Gene3D" id="1.50.10.10">
    <property type="match status" value="1"/>
</dbReference>
<organism evidence="3 4">
    <name type="scientific">Aestuariibaculum sediminum</name>
    <dbReference type="NCBI Taxonomy" id="2770637"/>
    <lineage>
        <taxon>Bacteria</taxon>
        <taxon>Pseudomonadati</taxon>
        <taxon>Bacteroidota</taxon>
        <taxon>Flavobacteriia</taxon>
        <taxon>Flavobacteriales</taxon>
        <taxon>Flavobacteriaceae</taxon>
    </lineage>
</organism>
<dbReference type="RefSeq" id="WP_188229421.1">
    <property type="nucleotide sequence ID" value="NZ_JACVXB010000002.1"/>
</dbReference>
<feature type="domain" description="Alpha fucosidase A-like C-terminal" evidence="1">
    <location>
        <begin position="664"/>
        <end position="752"/>
    </location>
</feature>
<dbReference type="InterPro" id="IPR054363">
    <property type="entry name" value="GH95_cat"/>
</dbReference>
<dbReference type="Pfam" id="PF22124">
    <property type="entry name" value="Glyco_hydro_95_cat"/>
    <property type="match status" value="1"/>
</dbReference>
<evidence type="ECO:0008006" key="5">
    <source>
        <dbReference type="Google" id="ProtNLM"/>
    </source>
</evidence>